<comment type="caution">
    <text evidence="1">The sequence shown here is derived from an EMBL/GenBank/DDBJ whole genome shotgun (WGS) entry which is preliminary data.</text>
</comment>
<name>A0A4R2C6A0_SHIGR</name>
<reference evidence="1 2" key="1">
    <citation type="submission" date="2019-03" db="EMBL/GenBank/DDBJ databases">
        <title>Genomic Encyclopedia of Type Strains, Phase IV (KMG-IV): sequencing the most valuable type-strain genomes for metagenomic binning, comparative biology and taxonomic classification.</title>
        <authorList>
            <person name="Goeker M."/>
        </authorList>
    </citation>
    <scope>NUCLEOTIDE SEQUENCE [LARGE SCALE GENOMIC DNA]</scope>
    <source>
        <strain evidence="1 2">DSM 18401</strain>
    </source>
</reference>
<keyword evidence="2" id="KW-1185">Reference proteome</keyword>
<proteinExistence type="predicted"/>
<evidence type="ECO:0000313" key="1">
    <source>
        <dbReference type="EMBL" id="TCN34932.1"/>
    </source>
</evidence>
<sequence>MFGEDKADQLFRVLDGELKYAQTREFATGNSFTAGRTESMRELGGGGDPSFGIREAWQSGGTLGGIRGAALKGIDKVFGKAAETRRAVKNADLADILASNRQAVVQALIDRQAGPRFSPGVEQVARALLLSGATSIGR</sequence>
<evidence type="ECO:0000313" key="2">
    <source>
        <dbReference type="Proteomes" id="UP000295351"/>
    </source>
</evidence>
<dbReference type="AlphaFoldDB" id="A0A4R2C6A0"/>
<gene>
    <name evidence="1" type="ORF">EV665_13111</name>
</gene>
<dbReference type="Proteomes" id="UP000295351">
    <property type="component" value="Unassembled WGS sequence"/>
</dbReference>
<protein>
    <submittedName>
        <fullName evidence="1">Uncharacterized protein</fullName>
    </submittedName>
</protein>
<dbReference type="EMBL" id="SLVX01000031">
    <property type="protein sequence ID" value="TCN34932.1"/>
    <property type="molecule type" value="Genomic_DNA"/>
</dbReference>
<organism evidence="1 2">
    <name type="scientific">Shinella granuli</name>
    <dbReference type="NCBI Taxonomy" id="323621"/>
    <lineage>
        <taxon>Bacteria</taxon>
        <taxon>Pseudomonadati</taxon>
        <taxon>Pseudomonadota</taxon>
        <taxon>Alphaproteobacteria</taxon>
        <taxon>Hyphomicrobiales</taxon>
        <taxon>Rhizobiaceae</taxon>
        <taxon>Shinella</taxon>
    </lineage>
</organism>
<accession>A0A4R2C6A0</accession>